<protein>
    <submittedName>
        <fullName evidence="2">GNAT family N-acetyltransferase</fullName>
        <ecNumber evidence="2">2.3.-.-</ecNumber>
    </submittedName>
</protein>
<dbReference type="Proteomes" id="UP001589894">
    <property type="component" value="Unassembled WGS sequence"/>
</dbReference>
<feature type="domain" description="N-acetyltransferase" evidence="1">
    <location>
        <begin position="27"/>
        <end position="183"/>
    </location>
</feature>
<dbReference type="SUPFAM" id="SSF55729">
    <property type="entry name" value="Acyl-CoA N-acyltransferases (Nat)"/>
    <property type="match status" value="1"/>
</dbReference>
<dbReference type="PANTHER" id="PTHR43441:SF10">
    <property type="entry name" value="ACETYLTRANSFERASE"/>
    <property type="match status" value="1"/>
</dbReference>
<organism evidence="2 3">
    <name type="scientific">Plantactinospora siamensis</name>
    <dbReference type="NCBI Taxonomy" id="555372"/>
    <lineage>
        <taxon>Bacteria</taxon>
        <taxon>Bacillati</taxon>
        <taxon>Actinomycetota</taxon>
        <taxon>Actinomycetes</taxon>
        <taxon>Micromonosporales</taxon>
        <taxon>Micromonosporaceae</taxon>
        <taxon>Plantactinospora</taxon>
    </lineage>
</organism>
<comment type="caution">
    <text evidence="2">The sequence shown here is derived from an EMBL/GenBank/DDBJ whole genome shotgun (WGS) entry which is preliminary data.</text>
</comment>
<dbReference type="EMBL" id="JBHLUE010000008">
    <property type="protein sequence ID" value="MFC0564822.1"/>
    <property type="molecule type" value="Genomic_DNA"/>
</dbReference>
<evidence type="ECO:0000313" key="3">
    <source>
        <dbReference type="Proteomes" id="UP001589894"/>
    </source>
</evidence>
<dbReference type="Pfam" id="PF13302">
    <property type="entry name" value="Acetyltransf_3"/>
    <property type="match status" value="1"/>
</dbReference>
<dbReference type="InterPro" id="IPR051908">
    <property type="entry name" value="Ribosomal_N-acetyltransferase"/>
</dbReference>
<gene>
    <name evidence="2" type="ORF">ACFFHU_11835</name>
</gene>
<dbReference type="GO" id="GO:0016746">
    <property type="term" value="F:acyltransferase activity"/>
    <property type="evidence" value="ECO:0007669"/>
    <property type="project" value="UniProtKB-KW"/>
</dbReference>
<accession>A0ABV6NVL6</accession>
<sequence>MPSLTTPAVPPGALASREQPVLAADGLLLRPWRPPDRDAVLTAYADPAIQRWHCRTMIGPEAEAWIAAWSRRWAAETDASWAVLAGDAVVGQVGLRRIDLAEGCAAVSYWVLPAARGHRTAPRALTAAAAWCFGELGLHRLELSHSTANPASCRVALRCGFPVEGTRRGQGLHADGWHDMHLHARLGTDG</sequence>
<evidence type="ECO:0000259" key="1">
    <source>
        <dbReference type="PROSITE" id="PS51186"/>
    </source>
</evidence>
<keyword evidence="3" id="KW-1185">Reference proteome</keyword>
<keyword evidence="2" id="KW-0012">Acyltransferase</keyword>
<dbReference type="PANTHER" id="PTHR43441">
    <property type="entry name" value="RIBOSOMAL-PROTEIN-SERINE ACETYLTRANSFERASE"/>
    <property type="match status" value="1"/>
</dbReference>
<keyword evidence="2" id="KW-0808">Transferase</keyword>
<evidence type="ECO:0000313" key="2">
    <source>
        <dbReference type="EMBL" id="MFC0564822.1"/>
    </source>
</evidence>
<dbReference type="EC" id="2.3.-.-" evidence="2"/>
<dbReference type="PROSITE" id="PS51186">
    <property type="entry name" value="GNAT"/>
    <property type="match status" value="1"/>
</dbReference>
<dbReference type="Gene3D" id="3.40.630.30">
    <property type="match status" value="1"/>
</dbReference>
<reference evidence="2 3" key="1">
    <citation type="submission" date="2024-09" db="EMBL/GenBank/DDBJ databases">
        <authorList>
            <person name="Sun Q."/>
            <person name="Mori K."/>
        </authorList>
    </citation>
    <scope>NUCLEOTIDE SEQUENCE [LARGE SCALE GENOMIC DNA]</scope>
    <source>
        <strain evidence="2 3">TBRC 2205</strain>
    </source>
</reference>
<name>A0ABV6NVL6_9ACTN</name>
<dbReference type="RefSeq" id="WP_377338126.1">
    <property type="nucleotide sequence ID" value="NZ_JBHLUE010000008.1"/>
</dbReference>
<dbReference type="InterPro" id="IPR000182">
    <property type="entry name" value="GNAT_dom"/>
</dbReference>
<proteinExistence type="predicted"/>
<dbReference type="InterPro" id="IPR016181">
    <property type="entry name" value="Acyl_CoA_acyltransferase"/>
</dbReference>